<dbReference type="GO" id="GO:0009294">
    <property type="term" value="P:DNA-mediated transformation"/>
    <property type="evidence" value="ECO:0007669"/>
    <property type="project" value="InterPro"/>
</dbReference>
<dbReference type="SUPFAM" id="SSF102405">
    <property type="entry name" value="MCP/YpsA-like"/>
    <property type="match status" value="1"/>
</dbReference>
<proteinExistence type="inferred from homology"/>
<dbReference type="PANTHER" id="PTHR43022:SF1">
    <property type="entry name" value="PROTEIN SMF"/>
    <property type="match status" value="1"/>
</dbReference>
<evidence type="ECO:0000259" key="2">
    <source>
        <dbReference type="Pfam" id="PF02481"/>
    </source>
</evidence>
<evidence type="ECO:0000313" key="3">
    <source>
        <dbReference type="EMBL" id="AVE25411.1"/>
    </source>
</evidence>
<dbReference type="InterPro" id="IPR057666">
    <property type="entry name" value="DrpA_SLOG"/>
</dbReference>
<name>A0A2L1KSE3_KLEPN</name>
<comment type="similarity">
    <text evidence="1">Belongs to the DprA/Smf family.</text>
</comment>
<dbReference type="AlphaFoldDB" id="A0A2L1KSE3"/>
<dbReference type="RefSeq" id="WP_196547718.1">
    <property type="nucleotide sequence ID" value="NZ_AP023453.1"/>
</dbReference>
<organism evidence="3">
    <name type="scientific">Klebsiella pneumoniae</name>
    <dbReference type="NCBI Taxonomy" id="573"/>
    <lineage>
        <taxon>Bacteria</taxon>
        <taxon>Pseudomonadati</taxon>
        <taxon>Pseudomonadota</taxon>
        <taxon>Gammaproteobacteria</taxon>
        <taxon>Enterobacterales</taxon>
        <taxon>Enterobacteriaceae</taxon>
        <taxon>Klebsiella/Raoultella group</taxon>
        <taxon>Klebsiella</taxon>
        <taxon>Klebsiella pneumoniae complex</taxon>
    </lineage>
</organism>
<accession>A0A2L1KSE3</accession>
<dbReference type="InterPro" id="IPR003488">
    <property type="entry name" value="DprA"/>
</dbReference>
<feature type="domain" description="Smf/DprA SLOG" evidence="2">
    <location>
        <begin position="86"/>
        <end position="266"/>
    </location>
</feature>
<protein>
    <submittedName>
        <fullName evidence="3">DNA protecting protein DprA</fullName>
    </submittedName>
</protein>
<dbReference type="EMBL" id="KY454635">
    <property type="protein sequence ID" value="AVE25411.1"/>
    <property type="molecule type" value="Genomic_DNA"/>
</dbReference>
<evidence type="ECO:0000256" key="1">
    <source>
        <dbReference type="ARBA" id="ARBA00006525"/>
    </source>
</evidence>
<dbReference type="Gene3D" id="3.40.50.450">
    <property type="match status" value="1"/>
</dbReference>
<dbReference type="PANTHER" id="PTHR43022">
    <property type="entry name" value="PROTEIN SMF"/>
    <property type="match status" value="1"/>
</dbReference>
<sequence>MNNNLTGIITPSTKLLLTLSMIKGVGPVLLKKAASLFSFSNISSIDELSRTDPKFSSLVNNAENFLLAKEKAEKQIEYADKYSFRIISVLDDDYPKLLSETKDDPCLLYVKGRLFNYPDNSVAIIGTREPTHHGKLITERITKFFVEKNWSIVSGLALGCDGIAHETALNCNGHTIAVLAHGLQTIAPSRHKKLAYRIVEEGGALITEYPFGQDIQRQQYVKRDRIQAGMARGVVMIQSDIKGGSLHASRASLDYNRWLAVPYPTKDDVERNEPKTQANLLIANGSDSDKVKILNFDKTKLENIIVLNGKNDYNKLIDGFYLERNSRNAPSVIDMFDSLIKSDESQFDADNGYVLQESNRPDNKTMTLDMASDISIQTGKSSQNNSVETDEMKNSKVGKLMVSSDFTFDFNSALKKITVKNEKLMTKLDKQDEKLQLIKLRLKIIVRNLKLLHGNKFHEEKETVNILKNKLIIESVLVHMLKVIILCNFEGSEADDIVPLKGKIENILFNFPDSIVFCDVNFQSDDSCNLFDNHRLVKVLEEFNRLVLS</sequence>
<dbReference type="Pfam" id="PF02481">
    <property type="entry name" value="DNA_processg_A"/>
    <property type="match status" value="1"/>
</dbReference>
<gene>
    <name evidence="3" type="ORF">ICEKp11_0068</name>
</gene>
<reference evidence="3" key="1">
    <citation type="submission" date="2016-12" db="EMBL/GenBank/DDBJ databases">
        <title>Frequent emergence of pathogenic lineages of Klebsiella pneumoniae via mobilisation of yersiniabactin and colibactin.</title>
        <authorList>
            <person name="Lam M.M.C."/>
            <person name="Wick R.R."/>
            <person name="Wyres K.L."/>
            <person name="Gorrie C."/>
            <person name="Judd L."/>
            <person name="Jenney A."/>
            <person name="Holt K.E."/>
        </authorList>
    </citation>
    <scope>NUCLEOTIDE SEQUENCE</scope>
    <source>
        <strain evidence="3">16703730</strain>
    </source>
</reference>